<dbReference type="PANTHER" id="PTHR13170">
    <property type="entry name" value="O-GLCNACASE"/>
    <property type="match status" value="1"/>
</dbReference>
<dbReference type="SUPFAM" id="SSF140657">
    <property type="entry name" value="Hyaluronidase post-catalytic domain-like"/>
    <property type="match status" value="1"/>
</dbReference>
<reference evidence="7 8" key="1">
    <citation type="journal article" date="2015" name="Stand. Genomic Sci.">
        <title>Genomic Encyclopedia of Bacterial and Archaeal Type Strains, Phase III: the genomes of soil and plant-associated and newly described type strains.</title>
        <authorList>
            <person name="Whitman W.B."/>
            <person name="Woyke T."/>
            <person name="Klenk H.P."/>
            <person name="Zhou Y."/>
            <person name="Lilburn T.G."/>
            <person name="Beck B.J."/>
            <person name="De Vos P."/>
            <person name="Vandamme P."/>
            <person name="Eisen J.A."/>
            <person name="Garrity G."/>
            <person name="Hugenholtz P."/>
            <person name="Kyrpides N.C."/>
        </authorList>
    </citation>
    <scope>NUCLEOTIDE SEQUENCE [LARGE SCALE GENOMIC DNA]</scope>
    <source>
        <strain evidence="7 8">VKM Ac-2540</strain>
    </source>
</reference>
<evidence type="ECO:0000256" key="3">
    <source>
        <dbReference type="PROSITE-ProRule" id="PRU01353"/>
    </source>
</evidence>
<dbReference type="SUPFAM" id="SSF51445">
    <property type="entry name" value="(Trans)glycosidases"/>
    <property type="match status" value="1"/>
</dbReference>
<dbReference type="Proteomes" id="UP000292027">
    <property type="component" value="Unassembled WGS sequence"/>
</dbReference>
<dbReference type="Pfam" id="PF21774">
    <property type="entry name" value="NagJ_C"/>
    <property type="match status" value="1"/>
</dbReference>
<evidence type="ECO:0000256" key="2">
    <source>
        <dbReference type="ARBA" id="ARBA00023295"/>
    </source>
</evidence>
<dbReference type="Pfam" id="PF02838">
    <property type="entry name" value="Glyco_hydro_20b"/>
    <property type="match status" value="1"/>
</dbReference>
<dbReference type="InterPro" id="IPR011496">
    <property type="entry name" value="O-GlcNAcase_cat"/>
</dbReference>
<evidence type="ECO:0000313" key="7">
    <source>
        <dbReference type="EMBL" id="RZU10186.1"/>
    </source>
</evidence>
<dbReference type="PROSITE" id="PS52009">
    <property type="entry name" value="GH84"/>
    <property type="match status" value="1"/>
</dbReference>
<dbReference type="SMART" id="SM00231">
    <property type="entry name" value="FA58C"/>
    <property type="match status" value="1"/>
</dbReference>
<sequence>MRLLLSALLALTSPLALAAPTATAVPPAAPTISPAPQQVVARSDGFPITPVVGLVRTSRSDADAERVVRAALASAGVKTVRTTDGSDPGTPTTIWLGRTSSVLSALQVQDSTGLPAEGYVLAAGRDRHDRAQIVIDGVDSDGTFYAAESLAQLVGQARHWMPGVAVRDWPTMRYRGSIEGFYGTPWSQADRLDHLDYLGAHRMNTYEYAPKDDPYHREQWRDPYPADKLAQLGELVTRARQNKVDFTFALSPGLSICYTSDADFQALTAKFESLYALGARSFNVPLDDIDYNTWHCDADRAKYGTGGEAAARAQSDLLNRIQREWVESKPDVAPLQMVPTEYYNVSETPYKKVLREQLDSAVVVHWTGVGVVPQTITAVQAAQAKAVFGHDILIWDNYPVNDYAAGRLLLAPYTGRGAGIADDVVGVISNPMNQAAVSKVALYSFAEFGWNPARYDATSIWLRAIAERAGGDRRTADALRVFADLNTYDGTLHPESAPVFGAAVDSFWRRWQAGQRTQAIAALCPRVNAIVAAPGTIRSGVVDPAFVGQAESWLKATELWGQAMSRGLDLLAALEAGNGAAAWTARQQMSALVISAKAIRDSRAPHDGTYPRIGERVVDELIAEVGRVHDRWLGVTPGKSATTNLGTYQDNVPARMVDGDESTFFWSNGAPGPGSEVRVDLGSAVQIGDIAVLMGKSGSPDDYIHSGALEYSVDGTRWTELTRATSAEVRFTAPAGTVARYVRYRSLTASDFWLVVREFTVSTVGGNVTTLTASGTPAPAAGSSYQRAVDGDVSSAYVPGSAPVAGDALVATLSAPRSLARLTVLQTSVGIADVEVQVGGAWKRVGRVSSAYAEVPVGDVMASAVRLAWKGGTPAVAELIPLWSDTPPVALGTGSDRIDVVRGAESSVVVDVSAGSRADVSGRLHIAVPSGWVVEAPDRLTVRRGLTSSVTVELTPPAGASPADVDIPVTFGTASAVLRVAVRPRTSDTNIALHRPVVASGIEPGTSFGADLAVDGDTTTRWASAYDDASWLQVDLGASTHLGKVVLRWEAAYGSAYKIEVSDDATTWTTATEVTDGDGGTDTLWLDTTARYVRLQGVHRATQYGYSLYEAEVYPAV</sequence>
<protein>
    <submittedName>
        <fullName evidence="7">Hyaluronoglucosaminidase</fullName>
    </submittedName>
</protein>
<keyword evidence="4" id="KW-0732">Signal</keyword>
<gene>
    <name evidence="7" type="ORF">EV645_6648</name>
</gene>
<dbReference type="InterPro" id="IPR000421">
    <property type="entry name" value="FA58C"/>
</dbReference>
<dbReference type="InterPro" id="IPR015882">
    <property type="entry name" value="HEX_bac_N"/>
</dbReference>
<feature type="domain" description="F5/8 type C" evidence="5">
    <location>
        <begin position="620"/>
        <end position="766"/>
    </location>
</feature>
<dbReference type="GO" id="GO:1901135">
    <property type="term" value="P:carbohydrate derivative metabolic process"/>
    <property type="evidence" value="ECO:0007669"/>
    <property type="project" value="UniProtKB-ARBA"/>
</dbReference>
<feature type="signal peptide" evidence="4">
    <location>
        <begin position="1"/>
        <end position="18"/>
    </location>
</feature>
<dbReference type="SUPFAM" id="SSF49785">
    <property type="entry name" value="Galactose-binding domain-like"/>
    <property type="match status" value="2"/>
</dbReference>
<feature type="chain" id="PRO_5039626838" evidence="4">
    <location>
        <begin position="19"/>
        <end position="1117"/>
    </location>
</feature>
<keyword evidence="1 3" id="KW-0378">Hydrolase</keyword>
<dbReference type="InterPro" id="IPR029018">
    <property type="entry name" value="Hex-like_dom2"/>
</dbReference>
<dbReference type="RefSeq" id="WP_130447971.1">
    <property type="nucleotide sequence ID" value="NZ_SHKR01000016.1"/>
</dbReference>
<keyword evidence="8" id="KW-1185">Reference proteome</keyword>
<dbReference type="Pfam" id="PF07555">
    <property type="entry name" value="NAGidase"/>
    <property type="match status" value="1"/>
</dbReference>
<dbReference type="Gene3D" id="3.30.379.10">
    <property type="entry name" value="Chitobiase/beta-hexosaminidase domain 2-like"/>
    <property type="match status" value="1"/>
</dbReference>
<evidence type="ECO:0000259" key="5">
    <source>
        <dbReference type="PROSITE" id="PS50022"/>
    </source>
</evidence>
<evidence type="ECO:0000256" key="1">
    <source>
        <dbReference type="ARBA" id="ARBA00022801"/>
    </source>
</evidence>
<dbReference type="OrthoDB" id="9760892at2"/>
<dbReference type="InterPro" id="IPR008979">
    <property type="entry name" value="Galactose-bd-like_sf"/>
</dbReference>
<dbReference type="PANTHER" id="PTHR13170:SF16">
    <property type="entry name" value="PROTEIN O-GLCNACASE"/>
    <property type="match status" value="1"/>
</dbReference>
<dbReference type="Gene3D" id="2.60.120.260">
    <property type="entry name" value="Galactose-binding domain-like"/>
    <property type="match status" value="2"/>
</dbReference>
<dbReference type="InterPro" id="IPR017853">
    <property type="entry name" value="GH"/>
</dbReference>
<proteinExistence type="inferred from homology"/>
<dbReference type="PROSITE" id="PS50022">
    <property type="entry name" value="FA58C_3"/>
    <property type="match status" value="2"/>
</dbReference>
<keyword evidence="2 3" id="KW-0326">Glycosidase</keyword>
<organism evidence="7 8">
    <name type="scientific">Kribbella rubisoli</name>
    <dbReference type="NCBI Taxonomy" id="3075929"/>
    <lineage>
        <taxon>Bacteria</taxon>
        <taxon>Bacillati</taxon>
        <taxon>Actinomycetota</taxon>
        <taxon>Actinomycetes</taxon>
        <taxon>Propionibacteriales</taxon>
        <taxon>Kribbellaceae</taxon>
        <taxon>Kribbella</taxon>
    </lineage>
</organism>
<feature type="domain" description="F5/8 type C" evidence="5">
    <location>
        <begin position="981"/>
        <end position="1116"/>
    </location>
</feature>
<dbReference type="GO" id="GO:0015929">
    <property type="term" value="F:hexosaminidase activity"/>
    <property type="evidence" value="ECO:0007669"/>
    <property type="project" value="UniProtKB-ARBA"/>
</dbReference>
<dbReference type="Pfam" id="PF00754">
    <property type="entry name" value="F5_F8_type_C"/>
    <property type="match status" value="1"/>
</dbReference>
<dbReference type="Pfam" id="PF22633">
    <property type="entry name" value="F5_F8_type_C_2"/>
    <property type="match status" value="1"/>
</dbReference>
<dbReference type="SUPFAM" id="SSF55545">
    <property type="entry name" value="beta-N-acetylhexosaminidase-like domain"/>
    <property type="match status" value="1"/>
</dbReference>
<dbReference type="AlphaFoldDB" id="A0A4V2FWL1"/>
<dbReference type="InterPro" id="IPR051822">
    <property type="entry name" value="Glycosyl_Hydrolase_84"/>
</dbReference>
<accession>A0A4V2FWL1</accession>
<evidence type="ECO:0000256" key="4">
    <source>
        <dbReference type="SAM" id="SignalP"/>
    </source>
</evidence>
<dbReference type="Gene3D" id="3.20.20.80">
    <property type="entry name" value="Glycosidases"/>
    <property type="match status" value="1"/>
</dbReference>
<feature type="domain" description="GH84" evidence="6">
    <location>
        <begin position="173"/>
        <end position="453"/>
    </location>
</feature>
<name>A0A4V2FWL1_9ACTN</name>
<dbReference type="EMBL" id="SHKR01000016">
    <property type="protein sequence ID" value="RZU10186.1"/>
    <property type="molecule type" value="Genomic_DNA"/>
</dbReference>
<dbReference type="GO" id="GO:0005975">
    <property type="term" value="P:carbohydrate metabolic process"/>
    <property type="evidence" value="ECO:0007669"/>
    <property type="project" value="UniProtKB-ARBA"/>
</dbReference>
<comment type="similarity">
    <text evidence="3">Belongs to the glycosyl hydrolase 84 family.</text>
</comment>
<dbReference type="Gene3D" id="1.20.58.460">
    <property type="entry name" value="Hyaluronidase post-catalytic domain-like"/>
    <property type="match status" value="1"/>
</dbReference>
<dbReference type="InterPro" id="IPR049019">
    <property type="entry name" value="NagJ-like_helical"/>
</dbReference>
<feature type="active site" description="Proton donor" evidence="3">
    <location>
        <position position="288"/>
    </location>
</feature>
<comment type="caution">
    <text evidence="7">The sequence shown here is derived from an EMBL/GenBank/DDBJ whole genome shotgun (WGS) entry which is preliminary data.</text>
</comment>
<evidence type="ECO:0000313" key="8">
    <source>
        <dbReference type="Proteomes" id="UP000292027"/>
    </source>
</evidence>
<evidence type="ECO:0000259" key="6">
    <source>
        <dbReference type="PROSITE" id="PS52009"/>
    </source>
</evidence>